<evidence type="ECO:0000313" key="1">
    <source>
        <dbReference type="EMBL" id="WLQ38378.1"/>
    </source>
</evidence>
<keyword evidence="2" id="KW-1185">Reference proteome</keyword>
<dbReference type="RefSeq" id="WP_306061364.1">
    <property type="nucleotide sequence ID" value="NZ_CP120998.1"/>
</dbReference>
<protein>
    <submittedName>
        <fullName evidence="1">Uncharacterized protein</fullName>
    </submittedName>
</protein>
<evidence type="ECO:0000313" key="2">
    <source>
        <dbReference type="Proteomes" id="UP001239522"/>
    </source>
</evidence>
<dbReference type="EMBL" id="CP120998">
    <property type="protein sequence ID" value="WLQ38378.1"/>
    <property type="molecule type" value="Genomic_DNA"/>
</dbReference>
<proteinExistence type="predicted"/>
<name>A0ABY9HUW3_9ACTN</name>
<dbReference type="Proteomes" id="UP001239522">
    <property type="component" value="Plasmid unnamed1"/>
</dbReference>
<keyword evidence="1" id="KW-0614">Plasmid</keyword>
<gene>
    <name evidence="1" type="ORF">P8A18_33155</name>
</gene>
<organism evidence="1 2">
    <name type="scientific">Streptomyces castrisilvae</name>
    <dbReference type="NCBI Taxonomy" id="3033811"/>
    <lineage>
        <taxon>Bacteria</taxon>
        <taxon>Bacillati</taxon>
        <taxon>Actinomycetota</taxon>
        <taxon>Actinomycetes</taxon>
        <taxon>Kitasatosporales</taxon>
        <taxon>Streptomycetaceae</taxon>
        <taxon>Streptomyces</taxon>
    </lineage>
</organism>
<accession>A0ABY9HUW3</accession>
<sequence>MLTNQTAAAGLDDNTPWTALYDKTGSDHSDYVSEVRSAVEYGLNDPGQSVEMACAAAETADAAAQALSSTWSLYTPQDAAAVASALLVQLQNNADALAELVRAVGRLVERGEAELPAPASPGQPANLADALTALRTVADTVNGLVDRHASTTVRALDAAPGTAVLPGDVHETVVAVAALLAEQYDQEVTLNQRHPDGTYEDDDSGFGCGCDVTIAAGREEFTFHHGDSEWALTRESDGKQQAGGVTTFSTWETLSTTLKTAHPQQLTDDILRIIANGQQKL</sequence>
<geneLocation type="plasmid" evidence="1 2">
    <name>unnamed1</name>
</geneLocation>
<reference evidence="1 2" key="1">
    <citation type="submission" date="2023-03" db="EMBL/GenBank/DDBJ databases">
        <title>Isolation and description of six Streptomyces strains from soil environments, able to metabolize different microbial glucans.</title>
        <authorList>
            <person name="Widen T."/>
            <person name="Larsbrink J."/>
        </authorList>
    </citation>
    <scope>NUCLEOTIDE SEQUENCE [LARGE SCALE GENOMIC DNA]</scope>
    <source>
        <strain evidence="1 2">Mut1</strain>
        <plasmid evidence="1 2">unnamed1</plasmid>
    </source>
</reference>